<protein>
    <submittedName>
        <fullName evidence="1">Uncharacterized protein</fullName>
    </submittedName>
</protein>
<dbReference type="EMBL" id="HBUF01232418">
    <property type="protein sequence ID" value="CAG6673911.1"/>
    <property type="molecule type" value="Transcribed_RNA"/>
</dbReference>
<sequence length="120" mass="13819">MLHYILLTLDTSWHSLNEPITPIKSPPTLLLHPTLTLHPHTPTISFQILLLISLFHTHSPTHHHHHHPHLLSPPLHPPFLTISLHLLIQGPPLLRTQDLFLNIRGNKINHLYLNLLPYSL</sequence>
<reference evidence="1" key="1">
    <citation type="submission" date="2021-05" db="EMBL/GenBank/DDBJ databases">
        <authorList>
            <person name="Alioto T."/>
            <person name="Alioto T."/>
            <person name="Gomez Garrido J."/>
        </authorList>
    </citation>
    <scope>NUCLEOTIDE SEQUENCE</scope>
</reference>
<proteinExistence type="predicted"/>
<evidence type="ECO:0000313" key="1">
    <source>
        <dbReference type="EMBL" id="CAG6673910.1"/>
    </source>
</evidence>
<name>A0A8D8WXD7_9HEMI</name>
<dbReference type="EMBL" id="HBUF01232419">
    <property type="protein sequence ID" value="CAG6673912.1"/>
    <property type="molecule type" value="Transcribed_RNA"/>
</dbReference>
<organism evidence="1">
    <name type="scientific">Cacopsylla melanoneura</name>
    <dbReference type="NCBI Taxonomy" id="428564"/>
    <lineage>
        <taxon>Eukaryota</taxon>
        <taxon>Metazoa</taxon>
        <taxon>Ecdysozoa</taxon>
        <taxon>Arthropoda</taxon>
        <taxon>Hexapoda</taxon>
        <taxon>Insecta</taxon>
        <taxon>Pterygota</taxon>
        <taxon>Neoptera</taxon>
        <taxon>Paraneoptera</taxon>
        <taxon>Hemiptera</taxon>
        <taxon>Sternorrhyncha</taxon>
        <taxon>Psylloidea</taxon>
        <taxon>Psyllidae</taxon>
        <taxon>Psyllinae</taxon>
        <taxon>Cacopsylla</taxon>
    </lineage>
</organism>
<dbReference type="EMBL" id="HBUF01232420">
    <property type="protein sequence ID" value="CAG6673913.1"/>
    <property type="molecule type" value="Transcribed_RNA"/>
</dbReference>
<accession>A0A8D8WXD7</accession>
<dbReference type="AlphaFoldDB" id="A0A8D8WXD7"/>
<dbReference type="EMBL" id="HBUF01232417">
    <property type="protein sequence ID" value="CAG6673910.1"/>
    <property type="molecule type" value="Transcribed_RNA"/>
</dbReference>